<accession>A0A7J6GGN7</accession>
<proteinExistence type="predicted"/>
<dbReference type="Pfam" id="PF03732">
    <property type="entry name" value="Retrotrans_gag"/>
    <property type="match status" value="1"/>
</dbReference>
<protein>
    <recommendedName>
        <fullName evidence="2">Retrotransposon gag domain-containing protein</fullName>
    </recommendedName>
</protein>
<reference evidence="3 4" key="1">
    <citation type="journal article" date="2020" name="bioRxiv">
        <title>Sequence and annotation of 42 cannabis genomes reveals extensive copy number variation in cannabinoid synthesis and pathogen resistance genes.</title>
        <authorList>
            <person name="Mckernan K.J."/>
            <person name="Helbert Y."/>
            <person name="Kane L.T."/>
            <person name="Ebling H."/>
            <person name="Zhang L."/>
            <person name="Liu B."/>
            <person name="Eaton Z."/>
            <person name="Mclaughlin S."/>
            <person name="Kingan S."/>
            <person name="Baybayan P."/>
            <person name="Concepcion G."/>
            <person name="Jordan M."/>
            <person name="Riva A."/>
            <person name="Barbazuk W."/>
            <person name="Harkins T."/>
        </authorList>
    </citation>
    <scope>NUCLEOTIDE SEQUENCE [LARGE SCALE GENOMIC DNA]</scope>
    <source>
        <strain evidence="4">cv. Jamaican Lion 4</strain>
        <tissue evidence="3">Leaf</tissue>
    </source>
</reference>
<sequence>MIQALEANFQKHSEQQFSKFTAKLEEQVTRLDMRVDQLQSAASKSSGETGNTSQSADSIPLPRASSQSESREVNAILKIMRVKVARFDGVGVEDWIYKINKFLDLHCVSQAMRLAMVAFHLEGAPSTWYQWMEKGGGFGDWESFLRALRLRFGSSIYDDPLGKIAKLVQTGRVSAFREEFEQLMTRTSGVPDQYFLNYFVWGLKTEIRRELLLSKPIDLADAMAKAQLYEDRNDDMVARARGDGYRASWPPRISQPYSAVTISPTTPTNQLEEELSAEISPGLEPNQDMARRDSEEGSARARGTRVRTSIIFESEDDCELIMNKRPWLVNRVLFNLKPWPIEGEVRISEFEVARFWVEFHGLYTRFLVDSNTPILAKKAGHFIKRDGKKKEEIIKVDGAFGSCFTSRGVQREMVTSGEGFAGSGDGRSTKGVWKRRTLNRQPSIVKGGDVGSLASSKGRDKGAVHVITLHVSPPTMEDRDTELALSTNGTTSGIPKENENGVQETLPIVGEYENLNIPHNNVLHMLPLPDFAFPNGPNTEEESIPDTGPTLTQCLEIPHIRTCRSQQPHNFPEPTPLRWPSNEHVYNTPLFEENSSPEDRTETGASGGFTEVLQSTKFCVGTCEVGESSRGISRKNKSKCRENPLTEDQELKLAEERKWKQRRPEEIWIVFLQTALMYRLRLFKILGMGRRQLDACPHLRHEVP</sequence>
<gene>
    <name evidence="3" type="ORF">G4B88_009421</name>
</gene>
<feature type="compositionally biased region" description="Basic and acidic residues" evidence="1">
    <location>
        <begin position="289"/>
        <end position="299"/>
    </location>
</feature>
<dbReference type="EMBL" id="JAATIQ010000104">
    <property type="protein sequence ID" value="KAF4382131.1"/>
    <property type="molecule type" value="Genomic_DNA"/>
</dbReference>
<evidence type="ECO:0000313" key="3">
    <source>
        <dbReference type="EMBL" id="KAF4382131.1"/>
    </source>
</evidence>
<feature type="region of interest" description="Disordered" evidence="1">
    <location>
        <begin position="264"/>
        <end position="302"/>
    </location>
</feature>
<evidence type="ECO:0000256" key="1">
    <source>
        <dbReference type="SAM" id="MobiDB-lite"/>
    </source>
</evidence>
<keyword evidence="4" id="KW-1185">Reference proteome</keyword>
<dbReference type="InterPro" id="IPR005162">
    <property type="entry name" value="Retrotrans_gag_dom"/>
</dbReference>
<comment type="caution">
    <text evidence="3">The sequence shown here is derived from an EMBL/GenBank/DDBJ whole genome shotgun (WGS) entry which is preliminary data.</text>
</comment>
<dbReference type="AlphaFoldDB" id="A0A7J6GGN7"/>
<name>A0A7J6GGN7_CANSA</name>
<feature type="domain" description="Retrotransposon gag" evidence="2">
    <location>
        <begin position="116"/>
        <end position="204"/>
    </location>
</feature>
<feature type="region of interest" description="Disordered" evidence="1">
    <location>
        <begin position="39"/>
        <end position="67"/>
    </location>
</feature>
<dbReference type="Proteomes" id="UP000583929">
    <property type="component" value="Unassembled WGS sequence"/>
</dbReference>
<evidence type="ECO:0000259" key="2">
    <source>
        <dbReference type="Pfam" id="PF03732"/>
    </source>
</evidence>
<evidence type="ECO:0000313" key="4">
    <source>
        <dbReference type="Proteomes" id="UP000583929"/>
    </source>
</evidence>
<feature type="compositionally biased region" description="Polar residues" evidence="1">
    <location>
        <begin position="39"/>
        <end position="57"/>
    </location>
</feature>
<organism evidence="3 4">
    <name type="scientific">Cannabis sativa</name>
    <name type="common">Hemp</name>
    <name type="synonym">Marijuana</name>
    <dbReference type="NCBI Taxonomy" id="3483"/>
    <lineage>
        <taxon>Eukaryota</taxon>
        <taxon>Viridiplantae</taxon>
        <taxon>Streptophyta</taxon>
        <taxon>Embryophyta</taxon>
        <taxon>Tracheophyta</taxon>
        <taxon>Spermatophyta</taxon>
        <taxon>Magnoliopsida</taxon>
        <taxon>eudicotyledons</taxon>
        <taxon>Gunneridae</taxon>
        <taxon>Pentapetalae</taxon>
        <taxon>rosids</taxon>
        <taxon>fabids</taxon>
        <taxon>Rosales</taxon>
        <taxon>Cannabaceae</taxon>
        <taxon>Cannabis</taxon>
    </lineage>
</organism>